<protein>
    <submittedName>
        <fullName evidence="9">Sodium:solute symporter family protein</fullName>
    </submittedName>
</protein>
<feature type="transmembrane region" description="Helical" evidence="8">
    <location>
        <begin position="6"/>
        <end position="21"/>
    </location>
</feature>
<proteinExistence type="inferred from homology"/>
<feature type="transmembrane region" description="Helical" evidence="8">
    <location>
        <begin position="268"/>
        <end position="291"/>
    </location>
</feature>
<evidence type="ECO:0000256" key="5">
    <source>
        <dbReference type="ARBA" id="ARBA00022989"/>
    </source>
</evidence>
<feature type="transmembrane region" description="Helical" evidence="8">
    <location>
        <begin position="409"/>
        <end position="426"/>
    </location>
</feature>
<feature type="transmembrane region" description="Helical" evidence="8">
    <location>
        <begin position="311"/>
        <end position="339"/>
    </location>
</feature>
<evidence type="ECO:0000256" key="7">
    <source>
        <dbReference type="RuleBase" id="RU362091"/>
    </source>
</evidence>
<evidence type="ECO:0000256" key="2">
    <source>
        <dbReference type="ARBA" id="ARBA00006434"/>
    </source>
</evidence>
<dbReference type="Proteomes" id="UP001500227">
    <property type="component" value="Unassembled WGS sequence"/>
</dbReference>
<dbReference type="InterPro" id="IPR050277">
    <property type="entry name" value="Sodium:Solute_Symporter"/>
</dbReference>
<dbReference type="CDD" id="cd10322">
    <property type="entry name" value="SLC5sbd"/>
    <property type="match status" value="1"/>
</dbReference>
<evidence type="ECO:0000256" key="6">
    <source>
        <dbReference type="ARBA" id="ARBA00023136"/>
    </source>
</evidence>
<dbReference type="RefSeq" id="WP_345370524.1">
    <property type="nucleotide sequence ID" value="NZ_BAABKD010000009.1"/>
</dbReference>
<sequence length="469" mass="50980">MAAFIFVSIIAFSLLLALYVNRNAKKGDVADFLVGGRSFGVIILFFLAVGEIYSVATVIGLPGSIYAKGVNYGIWFMAFLLLIYPVGYFLAPKIWRAGKTYDAMTAPDLFKSHFSSRKLELVVAVCYLVFLVPWAQMQFQGLIVALNALGYEIDPILAVIIAGTIAFVYISISGVKAPAMIAVLKDILLFGAIVSVGWAAFHKLGGVEPLFAAARDQGASIAYANQDEVVFSLSTIIFQSMAFYCLPFMITILFTSKSEGGIKRAKRFMPLYMLMFPFLIAAAYYAMIAIPDLKSPNHAFIATAIDVLPEWSIGFIAAGAALSGLILISVISLSVGGIFTRNIVSNVPFESQKRLSQIVILVYLIISMVLTVALPSLMLNLMNTAYAGFGQMLPGLLAILFFKRATASGVLFGLIVGIAAVFLMYFTDFSFYSVNIGLMALALNCLTVFVVSVFTQKQENSSYKLKADF</sequence>
<evidence type="ECO:0000256" key="4">
    <source>
        <dbReference type="ARBA" id="ARBA00022692"/>
    </source>
</evidence>
<feature type="transmembrane region" description="Helical" evidence="8">
    <location>
        <begin position="360"/>
        <end position="379"/>
    </location>
</feature>
<organism evidence="9 10">
    <name type="scientific">Paenalcaligenes hermetiae</name>
    <dbReference type="NCBI Taxonomy" id="1157987"/>
    <lineage>
        <taxon>Bacteria</taxon>
        <taxon>Pseudomonadati</taxon>
        <taxon>Pseudomonadota</taxon>
        <taxon>Betaproteobacteria</taxon>
        <taxon>Burkholderiales</taxon>
        <taxon>Alcaligenaceae</taxon>
        <taxon>Paenalcaligenes</taxon>
    </lineage>
</organism>
<comment type="similarity">
    <text evidence="2 7">Belongs to the sodium:solute symporter (SSF) (TC 2.A.21) family.</text>
</comment>
<evidence type="ECO:0000256" key="3">
    <source>
        <dbReference type="ARBA" id="ARBA00022448"/>
    </source>
</evidence>
<feature type="transmembrane region" description="Helical" evidence="8">
    <location>
        <begin position="385"/>
        <end position="402"/>
    </location>
</feature>
<name>A0ABP9M1P9_9BURK</name>
<evidence type="ECO:0000313" key="9">
    <source>
        <dbReference type="EMBL" id="GAA5089732.1"/>
    </source>
</evidence>
<dbReference type="PROSITE" id="PS50283">
    <property type="entry name" value="NA_SOLUT_SYMP_3"/>
    <property type="match status" value="1"/>
</dbReference>
<evidence type="ECO:0000256" key="1">
    <source>
        <dbReference type="ARBA" id="ARBA00004141"/>
    </source>
</evidence>
<dbReference type="Pfam" id="PF00474">
    <property type="entry name" value="SSF"/>
    <property type="match status" value="1"/>
</dbReference>
<dbReference type="EMBL" id="BAABKD010000009">
    <property type="protein sequence ID" value="GAA5089732.1"/>
    <property type="molecule type" value="Genomic_DNA"/>
</dbReference>
<dbReference type="PANTHER" id="PTHR48086">
    <property type="entry name" value="SODIUM/PROLINE SYMPORTER-RELATED"/>
    <property type="match status" value="1"/>
</dbReference>
<keyword evidence="10" id="KW-1185">Reference proteome</keyword>
<gene>
    <name evidence="9" type="ORF">GCM10023337_13050</name>
</gene>
<evidence type="ECO:0000313" key="10">
    <source>
        <dbReference type="Proteomes" id="UP001500227"/>
    </source>
</evidence>
<feature type="transmembrane region" description="Helical" evidence="8">
    <location>
        <begin position="119"/>
        <end position="136"/>
    </location>
</feature>
<feature type="transmembrane region" description="Helical" evidence="8">
    <location>
        <begin position="182"/>
        <end position="201"/>
    </location>
</feature>
<dbReference type="PANTHER" id="PTHR48086:SF8">
    <property type="entry name" value="MONOCARBOXYLIC ACID PERMEASE"/>
    <property type="match status" value="1"/>
</dbReference>
<feature type="transmembrane region" description="Helical" evidence="8">
    <location>
        <begin position="236"/>
        <end position="256"/>
    </location>
</feature>
<keyword evidence="4 8" id="KW-0812">Transmembrane</keyword>
<comment type="caution">
    <text evidence="9">The sequence shown here is derived from an EMBL/GenBank/DDBJ whole genome shotgun (WGS) entry which is preliminary data.</text>
</comment>
<keyword evidence="3" id="KW-0813">Transport</keyword>
<dbReference type="InterPro" id="IPR001734">
    <property type="entry name" value="Na/solute_symporter"/>
</dbReference>
<evidence type="ECO:0000256" key="8">
    <source>
        <dbReference type="SAM" id="Phobius"/>
    </source>
</evidence>
<keyword evidence="6 8" id="KW-0472">Membrane</keyword>
<feature type="transmembrane region" description="Helical" evidence="8">
    <location>
        <begin position="432"/>
        <end position="454"/>
    </location>
</feature>
<comment type="subcellular location">
    <subcellularLocation>
        <location evidence="1">Membrane</location>
        <topology evidence="1">Multi-pass membrane protein</topology>
    </subcellularLocation>
</comment>
<dbReference type="InterPro" id="IPR038377">
    <property type="entry name" value="Na/Glc_symporter_sf"/>
</dbReference>
<feature type="transmembrane region" description="Helical" evidence="8">
    <location>
        <begin position="156"/>
        <end position="175"/>
    </location>
</feature>
<feature type="transmembrane region" description="Helical" evidence="8">
    <location>
        <begin position="72"/>
        <end position="91"/>
    </location>
</feature>
<dbReference type="Gene3D" id="1.20.1730.10">
    <property type="entry name" value="Sodium/glucose cotransporter"/>
    <property type="match status" value="1"/>
</dbReference>
<feature type="transmembrane region" description="Helical" evidence="8">
    <location>
        <begin position="41"/>
        <end position="66"/>
    </location>
</feature>
<accession>A0ABP9M1P9</accession>
<keyword evidence="5 8" id="KW-1133">Transmembrane helix</keyword>
<reference evidence="10" key="1">
    <citation type="journal article" date="2019" name="Int. J. Syst. Evol. Microbiol.">
        <title>The Global Catalogue of Microorganisms (GCM) 10K type strain sequencing project: providing services to taxonomists for standard genome sequencing and annotation.</title>
        <authorList>
            <consortium name="The Broad Institute Genomics Platform"/>
            <consortium name="The Broad Institute Genome Sequencing Center for Infectious Disease"/>
            <person name="Wu L."/>
            <person name="Ma J."/>
        </authorList>
    </citation>
    <scope>NUCLEOTIDE SEQUENCE [LARGE SCALE GENOMIC DNA]</scope>
    <source>
        <strain evidence="10">JCM 18423</strain>
    </source>
</reference>